<keyword evidence="3" id="KW-0805">Transcription regulation</keyword>
<keyword evidence="4 7" id="KW-0238">DNA-binding</keyword>
<keyword evidence="5" id="KW-0804">Transcription</keyword>
<dbReference type="RefSeq" id="WP_221364391.1">
    <property type="nucleotide sequence ID" value="NZ_JACIEV010000008.1"/>
</dbReference>
<evidence type="ECO:0000313" key="7">
    <source>
        <dbReference type="EMBL" id="MBB4154794.1"/>
    </source>
</evidence>
<evidence type="ECO:0000256" key="3">
    <source>
        <dbReference type="ARBA" id="ARBA00023015"/>
    </source>
</evidence>
<dbReference type="Pfam" id="PF01047">
    <property type="entry name" value="MarR"/>
    <property type="match status" value="1"/>
</dbReference>
<dbReference type="InterPro" id="IPR039422">
    <property type="entry name" value="MarR/SlyA-like"/>
</dbReference>
<dbReference type="CDD" id="cd00090">
    <property type="entry name" value="HTH_ARSR"/>
    <property type="match status" value="1"/>
</dbReference>
<dbReference type="Proteomes" id="UP000529795">
    <property type="component" value="Unassembled WGS sequence"/>
</dbReference>
<proteinExistence type="predicted"/>
<comment type="caution">
    <text evidence="7">The sequence shown here is derived from an EMBL/GenBank/DDBJ whole genome shotgun (WGS) entry which is preliminary data.</text>
</comment>
<sequence length="153" mass="17087">MSDAPPPPPMLPLDDQLCFSLYATSIAINRLYKPMLDRLGITYPQYLLLHTLWEEDGRTVGAIAERLALEPSTVTPLAKRLETAGIVTRERDPRDERQVRIRLTDRGRALSEDSRCLAQAVVERSGMSVEELGRLTVEVQALRRALTGGEQSS</sequence>
<dbReference type="GO" id="GO:0003677">
    <property type="term" value="F:DNA binding"/>
    <property type="evidence" value="ECO:0007669"/>
    <property type="project" value="UniProtKB-KW"/>
</dbReference>
<dbReference type="Gene3D" id="1.10.10.10">
    <property type="entry name" value="Winged helix-like DNA-binding domain superfamily/Winged helix DNA-binding domain"/>
    <property type="match status" value="1"/>
</dbReference>
<dbReference type="GO" id="GO:0006950">
    <property type="term" value="P:response to stress"/>
    <property type="evidence" value="ECO:0007669"/>
    <property type="project" value="TreeGrafter"/>
</dbReference>
<dbReference type="InterPro" id="IPR011991">
    <property type="entry name" value="ArsR-like_HTH"/>
</dbReference>
<evidence type="ECO:0000256" key="2">
    <source>
        <dbReference type="ARBA" id="ARBA00022490"/>
    </source>
</evidence>
<dbReference type="PANTHER" id="PTHR33164">
    <property type="entry name" value="TRANSCRIPTIONAL REGULATOR, MARR FAMILY"/>
    <property type="match status" value="1"/>
</dbReference>
<reference evidence="7 8" key="1">
    <citation type="submission" date="2020-08" db="EMBL/GenBank/DDBJ databases">
        <title>Genomic Encyclopedia of Type Strains, Phase IV (KMG-IV): sequencing the most valuable type-strain genomes for metagenomic binning, comparative biology and taxonomic classification.</title>
        <authorList>
            <person name="Goeker M."/>
        </authorList>
    </citation>
    <scope>NUCLEOTIDE SEQUENCE [LARGE SCALE GENOMIC DNA]</scope>
    <source>
        <strain evidence="7 8">YC6723</strain>
    </source>
</reference>
<organism evidence="7 8">
    <name type="scientific">Sphingomonas jinjuensis</name>
    <dbReference type="NCBI Taxonomy" id="535907"/>
    <lineage>
        <taxon>Bacteria</taxon>
        <taxon>Pseudomonadati</taxon>
        <taxon>Pseudomonadota</taxon>
        <taxon>Alphaproteobacteria</taxon>
        <taxon>Sphingomonadales</taxon>
        <taxon>Sphingomonadaceae</taxon>
        <taxon>Sphingomonas</taxon>
    </lineage>
</organism>
<evidence type="ECO:0000313" key="8">
    <source>
        <dbReference type="Proteomes" id="UP000529795"/>
    </source>
</evidence>
<evidence type="ECO:0000256" key="5">
    <source>
        <dbReference type="ARBA" id="ARBA00023163"/>
    </source>
</evidence>
<dbReference type="PROSITE" id="PS50995">
    <property type="entry name" value="HTH_MARR_2"/>
    <property type="match status" value="1"/>
</dbReference>
<keyword evidence="8" id="KW-1185">Reference proteome</keyword>
<dbReference type="AlphaFoldDB" id="A0A840FGE7"/>
<accession>A0A840FGE7</accession>
<dbReference type="FunFam" id="1.10.10.10:FF:000163">
    <property type="entry name" value="MarR family transcriptional regulator"/>
    <property type="match status" value="1"/>
</dbReference>
<name>A0A840FGE7_9SPHN</name>
<feature type="domain" description="HTH marR-type" evidence="6">
    <location>
        <begin position="14"/>
        <end position="144"/>
    </location>
</feature>
<evidence type="ECO:0000256" key="4">
    <source>
        <dbReference type="ARBA" id="ARBA00023125"/>
    </source>
</evidence>
<dbReference type="InterPro" id="IPR000835">
    <property type="entry name" value="HTH_MarR-typ"/>
</dbReference>
<dbReference type="EMBL" id="JACIEV010000008">
    <property type="protein sequence ID" value="MBB4154794.1"/>
    <property type="molecule type" value="Genomic_DNA"/>
</dbReference>
<comment type="subcellular location">
    <subcellularLocation>
        <location evidence="1">Cytoplasm</location>
    </subcellularLocation>
</comment>
<protein>
    <submittedName>
        <fullName evidence="7">DNA-binding MarR family transcriptional regulator</fullName>
    </submittedName>
</protein>
<gene>
    <name evidence="7" type="ORF">GGQ80_002710</name>
</gene>
<dbReference type="InterPro" id="IPR036390">
    <property type="entry name" value="WH_DNA-bd_sf"/>
</dbReference>
<dbReference type="SMART" id="SM00347">
    <property type="entry name" value="HTH_MARR"/>
    <property type="match status" value="1"/>
</dbReference>
<dbReference type="GO" id="GO:0005737">
    <property type="term" value="C:cytoplasm"/>
    <property type="evidence" value="ECO:0007669"/>
    <property type="project" value="UniProtKB-SubCell"/>
</dbReference>
<evidence type="ECO:0000256" key="1">
    <source>
        <dbReference type="ARBA" id="ARBA00004496"/>
    </source>
</evidence>
<evidence type="ECO:0000259" key="6">
    <source>
        <dbReference type="PROSITE" id="PS50995"/>
    </source>
</evidence>
<dbReference type="InterPro" id="IPR036388">
    <property type="entry name" value="WH-like_DNA-bd_sf"/>
</dbReference>
<keyword evidence="2" id="KW-0963">Cytoplasm</keyword>
<dbReference type="SUPFAM" id="SSF46785">
    <property type="entry name" value="Winged helix' DNA-binding domain"/>
    <property type="match status" value="1"/>
</dbReference>
<dbReference type="PANTHER" id="PTHR33164:SF5">
    <property type="entry name" value="ORGANIC HYDROPEROXIDE RESISTANCE TRANSCRIPTIONAL REGULATOR"/>
    <property type="match status" value="1"/>
</dbReference>
<dbReference type="GO" id="GO:0003700">
    <property type="term" value="F:DNA-binding transcription factor activity"/>
    <property type="evidence" value="ECO:0007669"/>
    <property type="project" value="InterPro"/>
</dbReference>